<dbReference type="InterPro" id="IPR042195">
    <property type="entry name" value="ArgJ_beta_C"/>
</dbReference>
<evidence type="ECO:0000313" key="10">
    <source>
        <dbReference type="Proteomes" id="UP000346198"/>
    </source>
</evidence>
<dbReference type="GO" id="GO:0005737">
    <property type="term" value="C:cytoplasm"/>
    <property type="evidence" value="ECO:0007669"/>
    <property type="project" value="UniProtKB-SubCell"/>
</dbReference>
<feature type="chain" id="PRO_5025739916" description="Arginine biosynthesis bifunctional protein ArgJ beta chain" evidence="8">
    <location>
        <begin position="184"/>
        <end position="393"/>
    </location>
</feature>
<comment type="pathway">
    <text evidence="8">Amino-acid biosynthesis; L-arginine biosynthesis; N(2)-acetyl-L-ornithine from L-glutamate: step 1/4.</text>
</comment>
<keyword evidence="5 8" id="KW-0808">Transferase</keyword>
<feature type="site" description="Cleavage; by autolysis" evidence="8">
    <location>
        <begin position="183"/>
        <end position="184"/>
    </location>
</feature>
<evidence type="ECO:0000256" key="6">
    <source>
        <dbReference type="ARBA" id="ARBA00022813"/>
    </source>
</evidence>
<dbReference type="InterPro" id="IPR002813">
    <property type="entry name" value="Arg_biosynth_ArgJ"/>
</dbReference>
<dbReference type="PANTHER" id="PTHR23100:SF0">
    <property type="entry name" value="ARGININE BIOSYNTHESIS BIFUNCTIONAL PROTEIN ARGJ, MITOCHONDRIAL"/>
    <property type="match status" value="1"/>
</dbReference>
<dbReference type="EC" id="2.3.1.1" evidence="8"/>
<dbReference type="UniPathway" id="UPA00068">
    <property type="reaction ID" value="UER00106"/>
</dbReference>
<proteinExistence type="inferred from homology"/>
<keyword evidence="8" id="KW-0511">Multifunctional enzyme</keyword>
<dbReference type="Proteomes" id="UP000346198">
    <property type="component" value="Unassembled WGS sequence"/>
</dbReference>
<dbReference type="GO" id="GO:0004358">
    <property type="term" value="F:L-glutamate N-acetyltransferase activity, acting on acetyl-L-ornithine as donor"/>
    <property type="evidence" value="ECO:0007669"/>
    <property type="project" value="UniProtKB-UniRule"/>
</dbReference>
<feature type="active site" description="Nucleophile" evidence="8">
    <location>
        <position position="184"/>
    </location>
</feature>
<dbReference type="EMBL" id="CAAHFH010000001">
    <property type="protein sequence ID" value="VGO20041.1"/>
    <property type="molecule type" value="Genomic_DNA"/>
</dbReference>
<evidence type="ECO:0000256" key="4">
    <source>
        <dbReference type="ARBA" id="ARBA00022605"/>
    </source>
</evidence>
<keyword evidence="6 8" id="KW-0068">Autocatalytic cleavage</keyword>
<feature type="binding site" evidence="8">
    <location>
        <position position="184"/>
    </location>
    <ligand>
        <name>substrate</name>
    </ligand>
</feature>
<evidence type="ECO:0000256" key="8">
    <source>
        <dbReference type="HAMAP-Rule" id="MF_01106"/>
    </source>
</evidence>
<dbReference type="FunFam" id="3.60.70.12:FF:000001">
    <property type="entry name" value="Arginine biosynthesis bifunctional protein ArgJ, chloroplastic"/>
    <property type="match status" value="1"/>
</dbReference>
<comment type="function">
    <text evidence="8">Catalyzes two activities which are involved in the cyclic version of arginine biosynthesis: the synthesis of N-acetylglutamate from glutamate and acetyl-CoA as the acetyl donor, and of ornithine by transacetylation between N(2)-acetylornithine and glutamate.</text>
</comment>
<accession>A0A6C2UKW0</accession>
<dbReference type="RefSeq" id="WP_136061487.1">
    <property type="nucleotide sequence ID" value="NZ_CAAHFH010000001.1"/>
</dbReference>
<feature type="site" description="Involved in the stabilization of negative charge on the oxyanion by the formation of the oxyanion hole" evidence="8">
    <location>
        <position position="110"/>
    </location>
</feature>
<dbReference type="Pfam" id="PF01960">
    <property type="entry name" value="ArgJ"/>
    <property type="match status" value="1"/>
</dbReference>
<keyword evidence="7 8" id="KW-0012">Acyltransferase</keyword>
<feature type="binding site" evidence="8">
    <location>
        <position position="392"/>
    </location>
    <ligand>
        <name>substrate</name>
    </ligand>
</feature>
<keyword evidence="3 8" id="KW-0055">Arginine biosynthesis</keyword>
<comment type="similarity">
    <text evidence="1 8">Belongs to the ArgJ family.</text>
</comment>
<comment type="pathway">
    <text evidence="8">Amino-acid biosynthesis; L-arginine biosynthesis; L-ornithine and N-acetyl-L-glutamate from L-glutamate and N(2)-acetyl-L-ornithine (cyclic): step 1/1.</text>
</comment>
<organism evidence="9 10">
    <name type="scientific">Pontiella sulfatireligans</name>
    <dbReference type="NCBI Taxonomy" id="2750658"/>
    <lineage>
        <taxon>Bacteria</taxon>
        <taxon>Pseudomonadati</taxon>
        <taxon>Kiritimatiellota</taxon>
        <taxon>Kiritimatiellia</taxon>
        <taxon>Kiritimatiellales</taxon>
        <taxon>Pontiellaceae</taxon>
        <taxon>Pontiella</taxon>
    </lineage>
</organism>
<comment type="subunit">
    <text evidence="2 8">Heterotetramer of two alpha and two beta chains.</text>
</comment>
<dbReference type="NCBIfam" id="TIGR00120">
    <property type="entry name" value="ArgJ"/>
    <property type="match status" value="1"/>
</dbReference>
<keyword evidence="8" id="KW-0963">Cytoplasm</keyword>
<feature type="binding site" evidence="8">
    <location>
        <position position="147"/>
    </location>
    <ligand>
        <name>substrate</name>
    </ligand>
</feature>
<feature type="site" description="Involved in the stabilization of negative charge on the oxyanion by the formation of the oxyanion hole" evidence="8">
    <location>
        <position position="111"/>
    </location>
</feature>
<dbReference type="GO" id="GO:0006526">
    <property type="term" value="P:L-arginine biosynthetic process"/>
    <property type="evidence" value="ECO:0007669"/>
    <property type="project" value="UniProtKB-UniRule"/>
</dbReference>
<comment type="caution">
    <text evidence="8">Lacks conserved residue(s) required for the propagation of feature annotation.</text>
</comment>
<feature type="binding site" evidence="8">
    <location>
        <position position="173"/>
    </location>
    <ligand>
        <name>substrate</name>
    </ligand>
</feature>
<keyword evidence="4 8" id="KW-0028">Amino-acid biosynthesis</keyword>
<evidence type="ECO:0000256" key="5">
    <source>
        <dbReference type="ARBA" id="ARBA00022679"/>
    </source>
</evidence>
<dbReference type="AlphaFoldDB" id="A0A6C2UKW0"/>
<reference evidence="9 10" key="1">
    <citation type="submission" date="2019-04" db="EMBL/GenBank/DDBJ databases">
        <authorList>
            <person name="Van Vliet M D."/>
        </authorList>
    </citation>
    <scope>NUCLEOTIDE SEQUENCE [LARGE SCALE GENOMIC DNA]</scope>
    <source>
        <strain evidence="9 10">F21</strain>
    </source>
</reference>
<dbReference type="NCBIfam" id="NF003802">
    <property type="entry name" value="PRK05388.1"/>
    <property type="match status" value="1"/>
</dbReference>
<dbReference type="GO" id="GO:0004042">
    <property type="term" value="F:L-glutamate N-acetyltransferase activity"/>
    <property type="evidence" value="ECO:0007669"/>
    <property type="project" value="UniProtKB-UniRule"/>
</dbReference>
<dbReference type="Gene3D" id="3.60.70.12">
    <property type="entry name" value="L-amino peptidase D-ALA esterase/amidase"/>
    <property type="match status" value="1"/>
</dbReference>
<dbReference type="SUPFAM" id="SSF56266">
    <property type="entry name" value="DmpA/ArgJ-like"/>
    <property type="match status" value="1"/>
</dbReference>
<comment type="catalytic activity">
    <reaction evidence="8">
        <text>L-glutamate + acetyl-CoA = N-acetyl-L-glutamate + CoA + H(+)</text>
        <dbReference type="Rhea" id="RHEA:24292"/>
        <dbReference type="ChEBI" id="CHEBI:15378"/>
        <dbReference type="ChEBI" id="CHEBI:29985"/>
        <dbReference type="ChEBI" id="CHEBI:44337"/>
        <dbReference type="ChEBI" id="CHEBI:57287"/>
        <dbReference type="ChEBI" id="CHEBI:57288"/>
        <dbReference type="EC" id="2.3.1.1"/>
    </reaction>
</comment>
<gene>
    <name evidence="8 9" type="primary">argJ</name>
    <name evidence="9" type="ORF">SCARR_02101</name>
</gene>
<dbReference type="Gene3D" id="3.10.20.340">
    <property type="entry name" value="ArgJ beta chain, C-terminal domain"/>
    <property type="match status" value="1"/>
</dbReference>
<dbReference type="PANTHER" id="PTHR23100">
    <property type="entry name" value="ARGININE BIOSYNTHESIS BIFUNCTIONAL PROTEIN ARGJ"/>
    <property type="match status" value="1"/>
</dbReference>
<evidence type="ECO:0000313" key="9">
    <source>
        <dbReference type="EMBL" id="VGO20041.1"/>
    </source>
</evidence>
<evidence type="ECO:0000256" key="1">
    <source>
        <dbReference type="ARBA" id="ARBA00006774"/>
    </source>
</evidence>
<feature type="chain" id="PRO_5025739917" description="Arginine biosynthesis bifunctional protein ArgJ alpha chain" evidence="8">
    <location>
        <begin position="1"/>
        <end position="183"/>
    </location>
</feature>
<comment type="catalytic activity">
    <reaction evidence="8">
        <text>N(2)-acetyl-L-ornithine + L-glutamate = N-acetyl-L-glutamate + L-ornithine</text>
        <dbReference type="Rhea" id="RHEA:15349"/>
        <dbReference type="ChEBI" id="CHEBI:29985"/>
        <dbReference type="ChEBI" id="CHEBI:44337"/>
        <dbReference type="ChEBI" id="CHEBI:46911"/>
        <dbReference type="ChEBI" id="CHEBI:57805"/>
        <dbReference type="EC" id="2.3.1.35"/>
    </reaction>
</comment>
<evidence type="ECO:0000256" key="2">
    <source>
        <dbReference type="ARBA" id="ARBA00011475"/>
    </source>
</evidence>
<dbReference type="InterPro" id="IPR016117">
    <property type="entry name" value="ArgJ-like_dom_sf"/>
</dbReference>
<evidence type="ECO:0000256" key="7">
    <source>
        <dbReference type="ARBA" id="ARBA00023315"/>
    </source>
</evidence>
<dbReference type="HAMAP" id="MF_01106">
    <property type="entry name" value="ArgJ"/>
    <property type="match status" value="1"/>
</dbReference>
<protein>
    <recommendedName>
        <fullName evidence="8">Arginine biosynthesis bifunctional protein ArgJ</fullName>
    </recommendedName>
    <domain>
        <recommendedName>
            <fullName evidence="8">Glutamate N-acetyltransferase</fullName>
            <ecNumber evidence="8">2.3.1.35</ecNumber>
        </recommendedName>
        <alternativeName>
            <fullName evidence="8">Ornithine acetyltransferase</fullName>
            <shortName evidence="8">OATase</shortName>
        </alternativeName>
        <alternativeName>
            <fullName evidence="8">Ornithine transacetylase</fullName>
        </alternativeName>
    </domain>
    <domain>
        <recommendedName>
            <fullName evidence="8">Amino-acid acetyltransferase</fullName>
            <ecNumber evidence="8">2.3.1.1</ecNumber>
        </recommendedName>
        <alternativeName>
            <fullName evidence="8">N-acetylglutamate synthase</fullName>
            <shortName evidence="8">AGSase</shortName>
        </alternativeName>
    </domain>
    <component>
        <recommendedName>
            <fullName evidence="8">Arginine biosynthesis bifunctional protein ArgJ alpha chain</fullName>
        </recommendedName>
    </component>
    <component>
        <recommendedName>
            <fullName evidence="8">Arginine biosynthesis bifunctional protein ArgJ beta chain</fullName>
        </recommendedName>
    </component>
</protein>
<dbReference type="EC" id="2.3.1.35" evidence="8"/>
<evidence type="ECO:0000256" key="3">
    <source>
        <dbReference type="ARBA" id="ARBA00022571"/>
    </source>
</evidence>
<feature type="binding site" evidence="8">
    <location>
        <position position="270"/>
    </location>
    <ligand>
        <name>substrate</name>
    </ligand>
</feature>
<dbReference type="GO" id="GO:0006592">
    <property type="term" value="P:ornithine biosynthetic process"/>
    <property type="evidence" value="ECO:0007669"/>
    <property type="project" value="TreeGrafter"/>
</dbReference>
<name>A0A6C2UKW0_9BACT</name>
<comment type="subcellular location">
    <subcellularLocation>
        <location evidence="8">Cytoplasm</location>
    </subcellularLocation>
</comment>
<sequence length="393" mass="41569">MYSNIHMPKGFKCAGVSAGIKLGGAKDMALILSDFPATAAGVFTQNQVCAAPVKVCRAHLEHGVARAIVMNSGIANACTGSEGMVAVRDMAAETAKIIGCEPQEIFVCSTGRIGPQLPLDKIVPGIGTLFESALIEHVQETAEAMMTTDTRPKVSVAQLQIEGRAVKIVGFAKGAGMIEPNMATMLSYITTDAAVERHAFQNALKKAVDASFNRISIDGDQSTNDTVLALANGASGVKTLDESSDDWDAFSRALEKVCFELAMMIVHDGEGADKFVTVNVAGAVSDADADQAARSVANSMLNKTAWAGTTPNWGRIMDAVGYSLARVEEEKVGVFYDDAQVVAGGVRTDIAVEELIKVVSQTDFAINIDLHLGDGAATVYTCNCTEEYVRINY</sequence>
<keyword evidence="10" id="KW-1185">Reference proteome</keyword>
<dbReference type="CDD" id="cd02152">
    <property type="entry name" value="OAT"/>
    <property type="match status" value="1"/>
</dbReference>